<keyword evidence="4" id="KW-1185">Reference proteome</keyword>
<dbReference type="PANTHER" id="PTHR43249">
    <property type="entry name" value="UDP-N-ACETYL-2-AMINO-2-DEOXY-D-GLUCURONATE OXIDASE"/>
    <property type="match status" value="1"/>
</dbReference>
<dbReference type="RefSeq" id="WP_249699635.1">
    <property type="nucleotide sequence ID" value="NZ_JAMFLX010000013.1"/>
</dbReference>
<proteinExistence type="predicted"/>
<comment type="caution">
    <text evidence="3">The sequence shown here is derived from an EMBL/GenBank/DDBJ whole genome shotgun (WGS) entry which is preliminary data.</text>
</comment>
<dbReference type="Proteomes" id="UP001203338">
    <property type="component" value="Unassembled WGS sequence"/>
</dbReference>
<evidence type="ECO:0000259" key="1">
    <source>
        <dbReference type="Pfam" id="PF01408"/>
    </source>
</evidence>
<dbReference type="InterPro" id="IPR036291">
    <property type="entry name" value="NAD(P)-bd_dom_sf"/>
</dbReference>
<dbReference type="SUPFAM" id="SSF55347">
    <property type="entry name" value="Glyceraldehyde-3-phosphate dehydrogenase-like, C-terminal domain"/>
    <property type="match status" value="1"/>
</dbReference>
<dbReference type="Pfam" id="PF22725">
    <property type="entry name" value="GFO_IDH_MocA_C3"/>
    <property type="match status" value="1"/>
</dbReference>
<protein>
    <submittedName>
        <fullName evidence="3">Gfo/Idh/MocA family oxidoreductase</fullName>
    </submittedName>
</protein>
<gene>
    <name evidence="3" type="ORF">M3P05_10870</name>
</gene>
<evidence type="ECO:0000313" key="3">
    <source>
        <dbReference type="EMBL" id="MCL6270422.1"/>
    </source>
</evidence>
<sequence>MNYGFGILGTGTVASFHARAIETLSGGNFIGVYSRTPEKTEEFSKRHHGKAYSSYAEMLANPAVHVITICTPSALHGEHAIRAIEAGKHVLIEKPMEVTVAGCDRIIAAAKKYNVVVASIFQNRFIRGAQLIKDALDQERFGRLVFGDAYVKWFRSKDYYADRQASGTLALDGGGALMNQAIHAVDMLQWFMGPVQSVFAYADTLGHDNLKVEDTSVAVLRFANGAMGTIEASTSVYPGFFKTLEISGTRGAATLEEESLVNWAFKEETIDDDIIREEFQELGESGGGVSDPAAIDNQLHTAQFQNFIDHLNGEDDLAIDAKEGRKAVEIVEAIYFSVKTGHSVSINPS</sequence>
<dbReference type="Pfam" id="PF01408">
    <property type="entry name" value="GFO_IDH_MocA"/>
    <property type="match status" value="1"/>
</dbReference>
<dbReference type="SUPFAM" id="SSF51735">
    <property type="entry name" value="NAD(P)-binding Rossmann-fold domains"/>
    <property type="match status" value="1"/>
</dbReference>
<feature type="domain" description="Gfo/Idh/MocA-like oxidoreductase N-terminal" evidence="1">
    <location>
        <begin position="5"/>
        <end position="118"/>
    </location>
</feature>
<dbReference type="PANTHER" id="PTHR43249:SF1">
    <property type="entry name" value="D-GLUCOSIDE 3-DEHYDROGENASE"/>
    <property type="match status" value="1"/>
</dbReference>
<feature type="domain" description="GFO/IDH/MocA-like oxidoreductase" evidence="2">
    <location>
        <begin position="130"/>
        <end position="253"/>
    </location>
</feature>
<dbReference type="Gene3D" id="3.40.50.720">
    <property type="entry name" value="NAD(P)-binding Rossmann-like Domain"/>
    <property type="match status" value="1"/>
</dbReference>
<accession>A0ABT0PGB7</accession>
<dbReference type="InterPro" id="IPR000683">
    <property type="entry name" value="Gfo/Idh/MocA-like_OxRdtase_N"/>
</dbReference>
<organism evidence="3 4">
    <name type="scientific">Parendozoicomonas callyspongiae</name>
    <dbReference type="NCBI Taxonomy" id="2942213"/>
    <lineage>
        <taxon>Bacteria</taxon>
        <taxon>Pseudomonadati</taxon>
        <taxon>Pseudomonadota</taxon>
        <taxon>Gammaproteobacteria</taxon>
        <taxon>Oceanospirillales</taxon>
        <taxon>Endozoicomonadaceae</taxon>
        <taxon>Parendozoicomonas</taxon>
    </lineage>
</organism>
<dbReference type="InterPro" id="IPR055170">
    <property type="entry name" value="GFO_IDH_MocA-like_dom"/>
</dbReference>
<evidence type="ECO:0000259" key="2">
    <source>
        <dbReference type="Pfam" id="PF22725"/>
    </source>
</evidence>
<name>A0ABT0PGB7_9GAMM</name>
<dbReference type="EMBL" id="JAMFLX010000013">
    <property type="protein sequence ID" value="MCL6270422.1"/>
    <property type="molecule type" value="Genomic_DNA"/>
</dbReference>
<dbReference type="InterPro" id="IPR052515">
    <property type="entry name" value="Gfo/Idh/MocA_Oxidoreductase"/>
</dbReference>
<dbReference type="Gene3D" id="3.30.360.10">
    <property type="entry name" value="Dihydrodipicolinate Reductase, domain 2"/>
    <property type="match status" value="1"/>
</dbReference>
<reference evidence="3 4" key="1">
    <citation type="submission" date="2022-05" db="EMBL/GenBank/DDBJ databases">
        <authorList>
            <person name="Park J.-S."/>
        </authorList>
    </citation>
    <scope>NUCLEOTIDE SEQUENCE [LARGE SCALE GENOMIC DNA]</scope>
    <source>
        <strain evidence="3 4">2012CJ34-2</strain>
    </source>
</reference>
<evidence type="ECO:0000313" key="4">
    <source>
        <dbReference type="Proteomes" id="UP001203338"/>
    </source>
</evidence>